<dbReference type="InterPro" id="IPR000551">
    <property type="entry name" value="MerR-type_HTH_dom"/>
</dbReference>
<dbReference type="PANTHER" id="PTHR30204">
    <property type="entry name" value="REDOX-CYCLING DRUG-SENSING TRANSCRIPTIONAL ACTIVATOR SOXR"/>
    <property type="match status" value="1"/>
</dbReference>
<dbReference type="PRINTS" id="PR00040">
    <property type="entry name" value="HTHMERR"/>
</dbReference>
<dbReference type="RefSeq" id="WP_086744431.1">
    <property type="nucleotide sequence ID" value="NZ_MWPV01000003.1"/>
</dbReference>
<proteinExistence type="predicted"/>
<dbReference type="GO" id="GO:0008270">
    <property type="term" value="F:zinc ion binding"/>
    <property type="evidence" value="ECO:0007669"/>
    <property type="project" value="InterPro"/>
</dbReference>
<dbReference type="GO" id="GO:0006351">
    <property type="term" value="P:DNA-templated transcription"/>
    <property type="evidence" value="ECO:0007669"/>
    <property type="project" value="InterPro"/>
</dbReference>
<evidence type="ECO:0000259" key="2">
    <source>
        <dbReference type="PROSITE" id="PS50937"/>
    </source>
</evidence>
<evidence type="ECO:0000256" key="1">
    <source>
        <dbReference type="ARBA" id="ARBA00023125"/>
    </source>
</evidence>
<dbReference type="Pfam" id="PF13411">
    <property type="entry name" value="MerR_1"/>
    <property type="match status" value="1"/>
</dbReference>
<dbReference type="SUPFAM" id="SSF46955">
    <property type="entry name" value="Putative DNA-binding domain"/>
    <property type="match status" value="1"/>
</dbReference>
<name>A0A244CQF0_PSEDV</name>
<dbReference type="InterPro" id="IPR047057">
    <property type="entry name" value="MerR_fam"/>
</dbReference>
<sequence>MQIGQLAKKLAVSTDTLRYYEKNQLLQASERTASGYRIYDQSSVKQLEFVLRAKSVGFTLNEIKELLAINVEKASHSCAEVKGLTASKMEDVANKIAELQRFHQSLSLLHASCCGGPESAQYCSILSALENVDDIIN</sequence>
<dbReference type="GO" id="GO:0003700">
    <property type="term" value="F:DNA-binding transcription factor activity"/>
    <property type="evidence" value="ECO:0007669"/>
    <property type="project" value="InterPro"/>
</dbReference>
<dbReference type="PROSITE" id="PS50937">
    <property type="entry name" value="HTH_MERR_2"/>
    <property type="match status" value="1"/>
</dbReference>
<dbReference type="GO" id="GO:0003677">
    <property type="term" value="F:DNA binding"/>
    <property type="evidence" value="ECO:0007669"/>
    <property type="project" value="UniProtKB-KW"/>
</dbReference>
<keyword evidence="4" id="KW-1185">Reference proteome</keyword>
<keyword evidence="1" id="KW-0238">DNA-binding</keyword>
<reference evidence="3 4" key="1">
    <citation type="submission" date="2017-02" db="EMBL/GenBank/DDBJ databases">
        <title>Pseudoalteromonas ulvae TC14 Genome.</title>
        <authorList>
            <person name="Molmeret M."/>
        </authorList>
    </citation>
    <scope>NUCLEOTIDE SEQUENCE [LARGE SCALE GENOMIC DNA]</scope>
    <source>
        <strain evidence="3">TC14</strain>
    </source>
</reference>
<dbReference type="Proteomes" id="UP000194841">
    <property type="component" value="Unassembled WGS sequence"/>
</dbReference>
<dbReference type="EMBL" id="MWPV01000003">
    <property type="protein sequence ID" value="OUL57850.1"/>
    <property type="molecule type" value="Genomic_DNA"/>
</dbReference>
<dbReference type="NCBIfam" id="NF007069">
    <property type="entry name" value="PRK09514.1"/>
    <property type="match status" value="1"/>
</dbReference>
<dbReference type="InterPro" id="IPR011788">
    <property type="entry name" value="ZntR"/>
</dbReference>
<protein>
    <submittedName>
        <fullName evidence="3">Zinc-responsive transcriptional regulator</fullName>
    </submittedName>
</protein>
<dbReference type="PANTHER" id="PTHR30204:SF92">
    <property type="entry name" value="HTH-TYPE TRANSCRIPTIONAL REGULATOR ZNTR"/>
    <property type="match status" value="1"/>
</dbReference>
<feature type="domain" description="HTH merR-type" evidence="2">
    <location>
        <begin position="1"/>
        <end position="69"/>
    </location>
</feature>
<organism evidence="3 4">
    <name type="scientific">Pseudoalteromonas ulvae</name>
    <dbReference type="NCBI Taxonomy" id="107327"/>
    <lineage>
        <taxon>Bacteria</taxon>
        <taxon>Pseudomonadati</taxon>
        <taxon>Pseudomonadota</taxon>
        <taxon>Gammaproteobacteria</taxon>
        <taxon>Alteromonadales</taxon>
        <taxon>Pseudoalteromonadaceae</taxon>
        <taxon>Pseudoalteromonas</taxon>
    </lineage>
</organism>
<dbReference type="OrthoDB" id="9802039at2"/>
<evidence type="ECO:0000313" key="3">
    <source>
        <dbReference type="EMBL" id="OUL57850.1"/>
    </source>
</evidence>
<dbReference type="CDD" id="cd04770">
    <property type="entry name" value="HTH_HMRTR"/>
    <property type="match status" value="1"/>
</dbReference>
<dbReference type="NCBIfam" id="TIGR02043">
    <property type="entry name" value="ZntR"/>
    <property type="match status" value="1"/>
</dbReference>
<dbReference type="InterPro" id="IPR009061">
    <property type="entry name" value="DNA-bd_dom_put_sf"/>
</dbReference>
<dbReference type="AlphaFoldDB" id="A0A244CQF0"/>
<comment type="caution">
    <text evidence="3">The sequence shown here is derived from an EMBL/GenBank/DDBJ whole genome shotgun (WGS) entry which is preliminary data.</text>
</comment>
<dbReference type="SMART" id="SM00422">
    <property type="entry name" value="HTH_MERR"/>
    <property type="match status" value="1"/>
</dbReference>
<accession>A0A244CQF0</accession>
<dbReference type="Gene3D" id="1.10.1660.10">
    <property type="match status" value="1"/>
</dbReference>
<evidence type="ECO:0000313" key="4">
    <source>
        <dbReference type="Proteomes" id="UP000194841"/>
    </source>
</evidence>
<gene>
    <name evidence="3" type="ORF">B1199_12410</name>
</gene>